<reference evidence="5 6" key="1">
    <citation type="submission" date="2022-12" db="EMBL/GenBank/DDBJ databases">
        <title>Chromosome-scale assembly of the Ensete ventricosum genome.</title>
        <authorList>
            <person name="Dussert Y."/>
            <person name="Stocks J."/>
            <person name="Wendawek A."/>
            <person name="Woldeyes F."/>
            <person name="Nichols R.A."/>
            <person name="Borrell J.S."/>
        </authorList>
    </citation>
    <scope>NUCLEOTIDE SEQUENCE [LARGE SCALE GENOMIC DNA]</scope>
    <source>
        <strain evidence="6">cv. Maze</strain>
        <tissue evidence="5">Seeds</tissue>
    </source>
</reference>
<dbReference type="SUPFAM" id="SSF54928">
    <property type="entry name" value="RNA-binding domain, RBD"/>
    <property type="match status" value="1"/>
</dbReference>
<dbReference type="GO" id="GO:0006397">
    <property type="term" value="P:mRNA processing"/>
    <property type="evidence" value="ECO:0007669"/>
    <property type="project" value="UniProtKB-KW"/>
</dbReference>
<dbReference type="AlphaFoldDB" id="A0AAV8P2F0"/>
<feature type="region of interest" description="Disordered" evidence="3">
    <location>
        <begin position="1"/>
        <end position="45"/>
    </location>
</feature>
<comment type="similarity">
    <text evidence="1">Belongs to the RRM CPSF6/7 family.</text>
</comment>
<dbReference type="PANTHER" id="PTHR23204">
    <property type="entry name" value="CLEAVAGE AND POLYADENYLATION SPECIFIC FACTOR"/>
    <property type="match status" value="1"/>
</dbReference>
<evidence type="ECO:0000256" key="1">
    <source>
        <dbReference type="ARBA" id="ARBA00006265"/>
    </source>
</evidence>
<feature type="domain" description="RRM" evidence="4">
    <location>
        <begin position="183"/>
        <end position="261"/>
    </location>
</feature>
<dbReference type="EMBL" id="JAQQAF010000008">
    <property type="protein sequence ID" value="KAJ8464312.1"/>
    <property type="molecule type" value="Genomic_DNA"/>
</dbReference>
<evidence type="ECO:0000259" key="4">
    <source>
        <dbReference type="PROSITE" id="PS50102"/>
    </source>
</evidence>
<feature type="region of interest" description="Disordered" evidence="3">
    <location>
        <begin position="126"/>
        <end position="176"/>
    </location>
</feature>
<dbReference type="SMART" id="SM00360">
    <property type="entry name" value="RRM"/>
    <property type="match status" value="1"/>
</dbReference>
<dbReference type="InterPro" id="IPR012677">
    <property type="entry name" value="Nucleotide-bd_a/b_plait_sf"/>
</dbReference>
<gene>
    <name evidence="5" type="ORF">OPV22_026864</name>
</gene>
<protein>
    <recommendedName>
        <fullName evidence="4">RRM domain-containing protein</fullName>
    </recommendedName>
</protein>
<name>A0AAV8P2F0_ENSVE</name>
<proteinExistence type="inferred from homology"/>
<keyword evidence="2" id="KW-0694">RNA-binding</keyword>
<evidence type="ECO:0000256" key="3">
    <source>
        <dbReference type="SAM" id="MobiDB-lite"/>
    </source>
</evidence>
<sequence length="627" mass="67698">MDSEEQLDYGEEEEEEDGYDDVNVGQGFAEPAAPSGNGGLPDRVADGLIGLGVPVVGPDGNGSVSGSGALQPELKFVSLLPGEGPDGIPRRSNSEAWDAVRESDGGSIGFRGNSALAPLHSNISVDPEFGNASSSLPSDPGNDGAKSQPLMPPNPPAIATGDHPMTDNSLRTDGDRMDDNGSTLLFVGKLHWWTTDVELESVLLRYGRVKEVKFFDEKTSGKSKGYCQVEFYDSTVAAACKEGMNGHVFNGRPCVVVYASPQTLKKKKMGVAHMNKNQAQTHAQTQGRRLVNEGISRGCRINHQSGDGGDGFAGRGRQRYQNRGQGSMRGRGGVSAKGVGRVTGGLQAIFPQGFARPGFGNLAGDLIHSQGLMGAVFEPAYHGRGGPFGGFSGPAFLSMAPPFHAVTPHVNQSFFGCGVAGAGMGMIRSSGMEGSSTGMWTDTSMGGWKVTDNGRRMKESSYGGGDNCVSDYGHKEVCRKRSGRSNIPQSKEEDPEHAGSENFERGHLYKMEKDWDRSDKEHYREEKNRDRGQEQRDQDYNNEDNLVMSSSSSRDVVYLWSQDRLEGAGILMVAYRYFSLVLLLSEEKKGEEVDDRWDPPPGGLWRSRLHALSGKMLSAYSVPYPDT</sequence>
<dbReference type="Gene3D" id="3.30.70.330">
    <property type="match status" value="1"/>
</dbReference>
<dbReference type="GO" id="GO:0003723">
    <property type="term" value="F:RNA binding"/>
    <property type="evidence" value="ECO:0007669"/>
    <property type="project" value="UniProtKB-UniRule"/>
</dbReference>
<dbReference type="Pfam" id="PF00076">
    <property type="entry name" value="RRM_1"/>
    <property type="match status" value="1"/>
</dbReference>
<comment type="caution">
    <text evidence="5">The sequence shown here is derived from an EMBL/GenBank/DDBJ whole genome shotgun (WGS) entry which is preliminary data.</text>
</comment>
<dbReference type="GO" id="GO:0005634">
    <property type="term" value="C:nucleus"/>
    <property type="evidence" value="ECO:0007669"/>
    <property type="project" value="UniProtKB-SubCell"/>
</dbReference>
<organism evidence="5 6">
    <name type="scientific">Ensete ventricosum</name>
    <name type="common">Abyssinian banana</name>
    <name type="synonym">Musa ensete</name>
    <dbReference type="NCBI Taxonomy" id="4639"/>
    <lineage>
        <taxon>Eukaryota</taxon>
        <taxon>Viridiplantae</taxon>
        <taxon>Streptophyta</taxon>
        <taxon>Embryophyta</taxon>
        <taxon>Tracheophyta</taxon>
        <taxon>Spermatophyta</taxon>
        <taxon>Magnoliopsida</taxon>
        <taxon>Liliopsida</taxon>
        <taxon>Zingiberales</taxon>
        <taxon>Musaceae</taxon>
        <taxon>Ensete</taxon>
    </lineage>
</organism>
<feature type="compositionally biased region" description="Acidic residues" evidence="3">
    <location>
        <begin position="1"/>
        <end position="20"/>
    </location>
</feature>
<dbReference type="PROSITE" id="PS50102">
    <property type="entry name" value="RRM"/>
    <property type="match status" value="1"/>
</dbReference>
<dbReference type="CDD" id="cd12372">
    <property type="entry name" value="RRM_CFIm68_CFIm59"/>
    <property type="match status" value="1"/>
</dbReference>
<dbReference type="Proteomes" id="UP001222027">
    <property type="component" value="Unassembled WGS sequence"/>
</dbReference>
<accession>A0AAV8P2F0</accession>
<feature type="region of interest" description="Disordered" evidence="3">
    <location>
        <begin position="479"/>
        <end position="547"/>
    </location>
</feature>
<dbReference type="InterPro" id="IPR035979">
    <property type="entry name" value="RBD_domain_sf"/>
</dbReference>
<dbReference type="InterPro" id="IPR000504">
    <property type="entry name" value="RRM_dom"/>
</dbReference>
<feature type="compositionally biased region" description="Basic and acidic residues" evidence="3">
    <location>
        <begin position="490"/>
        <end position="539"/>
    </location>
</feature>
<evidence type="ECO:0000313" key="5">
    <source>
        <dbReference type="EMBL" id="KAJ8464312.1"/>
    </source>
</evidence>
<keyword evidence="6" id="KW-1185">Reference proteome</keyword>
<dbReference type="InterPro" id="IPR034772">
    <property type="entry name" value="CPSF6/7"/>
</dbReference>
<evidence type="ECO:0000256" key="2">
    <source>
        <dbReference type="PROSITE-ProRule" id="PRU00176"/>
    </source>
</evidence>
<evidence type="ECO:0000313" key="6">
    <source>
        <dbReference type="Proteomes" id="UP001222027"/>
    </source>
</evidence>